<dbReference type="HAMAP" id="MF_00260">
    <property type="entry name" value="Porphobil_deam"/>
    <property type="match status" value="1"/>
</dbReference>
<comment type="cofactor">
    <cofactor evidence="8">
        <name>dipyrromethane</name>
        <dbReference type="ChEBI" id="CHEBI:60342"/>
    </cofactor>
    <text evidence="8">Binds 1 dipyrromethane group covalently.</text>
</comment>
<dbReference type="PRINTS" id="PR00151">
    <property type="entry name" value="PORPHBDMNASE"/>
</dbReference>
<evidence type="ECO:0000259" key="10">
    <source>
        <dbReference type="Pfam" id="PF03900"/>
    </source>
</evidence>
<dbReference type="InterPro" id="IPR036803">
    <property type="entry name" value="Porphobilinogen_deaminase_C_sf"/>
</dbReference>
<sequence>MTKRRLRIGSRGSRLALAQTELVCVRLRELYPEIAFEVEVIKTLGDVARTASLSAIGGKGVFTKEIEEALLAARIDLAVHSLKDLPTTLPRGLKLGAILEREDPRDALIARAKADGSATAHLRALRSGAVIGTSSLRRLVQVKRMRADLEVREIRGNVDTRLRKLDDESYDAIILAAAGLNRLQLAHRITALFSTDEMLPAVGQGALAVEIRAADLDLERLLAPLDHGPTRCATAAERAFLRALGGGCRLPIAAHARCEGERLLIEGMIASADGAHVVRSSLEGRRDQAEAIGERLAEKIKEASATDLSF</sequence>
<feature type="modified residue" description="S-(dipyrrolylmethanemethyl)cysteine" evidence="8">
    <location>
        <position position="248"/>
    </location>
</feature>
<reference evidence="11 12" key="1">
    <citation type="submission" date="2013-12" db="EMBL/GenBank/DDBJ databases">
        <authorList>
            <person name="Stott M."/>
        </authorList>
    </citation>
    <scope>NUCLEOTIDE SEQUENCE [LARGE SCALE GENOMIC DNA]</scope>
    <source>
        <strain evidence="11 12">K22</strain>
    </source>
</reference>
<feature type="domain" description="Porphobilinogen deaminase C-terminal" evidence="10">
    <location>
        <begin position="235"/>
        <end position="301"/>
    </location>
</feature>
<evidence type="ECO:0000313" key="12">
    <source>
        <dbReference type="Proteomes" id="UP000031518"/>
    </source>
</evidence>
<keyword evidence="5 8" id="KW-0808">Transferase</keyword>
<dbReference type="GO" id="GO:0004418">
    <property type="term" value="F:hydroxymethylbilane synthase activity"/>
    <property type="evidence" value="ECO:0007669"/>
    <property type="project" value="UniProtKB-UniRule"/>
</dbReference>
<dbReference type="RefSeq" id="WP_041973290.1">
    <property type="nucleotide sequence ID" value="NZ_CBXV010000001.1"/>
</dbReference>
<dbReference type="OrthoDB" id="9810298at2"/>
<dbReference type="Pfam" id="PF01379">
    <property type="entry name" value="Porphobil_deam"/>
    <property type="match status" value="1"/>
</dbReference>
<dbReference type="InterPro" id="IPR022417">
    <property type="entry name" value="Porphobilin_deaminase_N"/>
</dbReference>
<comment type="similarity">
    <text evidence="3 8">Belongs to the HMBS family.</text>
</comment>
<gene>
    <name evidence="8" type="primary">hemC</name>
    <name evidence="11" type="ORF">PYK22_00210</name>
</gene>
<dbReference type="Proteomes" id="UP000031518">
    <property type="component" value="Unassembled WGS sequence"/>
</dbReference>
<evidence type="ECO:0000256" key="7">
    <source>
        <dbReference type="ARBA" id="ARBA00048169"/>
    </source>
</evidence>
<dbReference type="FunFam" id="3.40.190.10:FF:000005">
    <property type="entry name" value="Porphobilinogen deaminase"/>
    <property type="match status" value="1"/>
</dbReference>
<evidence type="ECO:0000256" key="4">
    <source>
        <dbReference type="ARBA" id="ARBA00011245"/>
    </source>
</evidence>
<comment type="miscellaneous">
    <text evidence="8">The porphobilinogen subunits are added to the dipyrromethane group.</text>
</comment>
<dbReference type="SUPFAM" id="SSF54782">
    <property type="entry name" value="Porphobilinogen deaminase (hydroxymethylbilane synthase), C-terminal domain"/>
    <property type="match status" value="1"/>
</dbReference>
<evidence type="ECO:0000256" key="1">
    <source>
        <dbReference type="ARBA" id="ARBA00002869"/>
    </source>
</evidence>
<dbReference type="GO" id="GO:0005737">
    <property type="term" value="C:cytoplasm"/>
    <property type="evidence" value="ECO:0007669"/>
    <property type="project" value="UniProtKB-UniRule"/>
</dbReference>
<dbReference type="SUPFAM" id="SSF53850">
    <property type="entry name" value="Periplasmic binding protein-like II"/>
    <property type="match status" value="1"/>
</dbReference>
<comment type="catalytic activity">
    <reaction evidence="7 8">
        <text>4 porphobilinogen + H2O = hydroxymethylbilane + 4 NH4(+)</text>
        <dbReference type="Rhea" id="RHEA:13185"/>
        <dbReference type="ChEBI" id="CHEBI:15377"/>
        <dbReference type="ChEBI" id="CHEBI:28938"/>
        <dbReference type="ChEBI" id="CHEBI:57845"/>
        <dbReference type="ChEBI" id="CHEBI:58126"/>
        <dbReference type="EC" id="2.5.1.61"/>
    </reaction>
</comment>
<comment type="subunit">
    <text evidence="4 8">Monomer.</text>
</comment>
<organism evidence="11 12">
    <name type="scientific">Pyrinomonas methylaliphatogenes</name>
    <dbReference type="NCBI Taxonomy" id="454194"/>
    <lineage>
        <taxon>Bacteria</taxon>
        <taxon>Pseudomonadati</taxon>
        <taxon>Acidobacteriota</taxon>
        <taxon>Blastocatellia</taxon>
        <taxon>Blastocatellales</taxon>
        <taxon>Pyrinomonadaceae</taxon>
        <taxon>Pyrinomonas</taxon>
    </lineage>
</organism>
<evidence type="ECO:0000256" key="5">
    <source>
        <dbReference type="ARBA" id="ARBA00022679"/>
    </source>
</evidence>
<dbReference type="FunFam" id="3.40.190.10:FF:000004">
    <property type="entry name" value="Porphobilinogen deaminase"/>
    <property type="match status" value="1"/>
</dbReference>
<dbReference type="AlphaFoldDB" id="A0A0B6WSK9"/>
<name>A0A0B6WSK9_9BACT</name>
<evidence type="ECO:0000259" key="9">
    <source>
        <dbReference type="Pfam" id="PF01379"/>
    </source>
</evidence>
<dbReference type="PIRSF" id="PIRSF001438">
    <property type="entry name" value="4pyrrol_synth_OHMeBilane_synth"/>
    <property type="match status" value="1"/>
</dbReference>
<dbReference type="EMBL" id="CBXV010000001">
    <property type="protein sequence ID" value="CDM64218.1"/>
    <property type="molecule type" value="Genomic_DNA"/>
</dbReference>
<evidence type="ECO:0000313" key="11">
    <source>
        <dbReference type="EMBL" id="CDM64218.1"/>
    </source>
</evidence>
<dbReference type="Gene3D" id="3.40.190.10">
    <property type="entry name" value="Periplasmic binding protein-like II"/>
    <property type="match status" value="2"/>
</dbReference>
<dbReference type="Gene3D" id="3.30.160.40">
    <property type="entry name" value="Porphobilinogen deaminase, C-terminal domain"/>
    <property type="match status" value="1"/>
</dbReference>
<dbReference type="NCBIfam" id="TIGR00212">
    <property type="entry name" value="hemC"/>
    <property type="match status" value="1"/>
</dbReference>
<dbReference type="PANTHER" id="PTHR11557">
    <property type="entry name" value="PORPHOBILINOGEN DEAMINASE"/>
    <property type="match status" value="1"/>
</dbReference>
<evidence type="ECO:0000256" key="6">
    <source>
        <dbReference type="ARBA" id="ARBA00023244"/>
    </source>
</evidence>
<dbReference type="GO" id="GO:0006782">
    <property type="term" value="P:protoporphyrinogen IX biosynthetic process"/>
    <property type="evidence" value="ECO:0007669"/>
    <property type="project" value="UniProtKB-UniRule"/>
</dbReference>
<dbReference type="STRING" id="454194.PYK22_00210"/>
<dbReference type="PANTHER" id="PTHR11557:SF0">
    <property type="entry name" value="PORPHOBILINOGEN DEAMINASE"/>
    <property type="match status" value="1"/>
</dbReference>
<dbReference type="InterPro" id="IPR000860">
    <property type="entry name" value="HemC"/>
</dbReference>
<evidence type="ECO:0000256" key="3">
    <source>
        <dbReference type="ARBA" id="ARBA00005638"/>
    </source>
</evidence>
<keyword evidence="6 8" id="KW-0627">Porphyrin biosynthesis</keyword>
<proteinExistence type="inferred from homology"/>
<feature type="domain" description="Porphobilinogen deaminase N-terminal" evidence="9">
    <location>
        <begin position="6"/>
        <end position="218"/>
    </location>
</feature>
<comment type="function">
    <text evidence="1 8">Tetrapolymerization of the monopyrrole PBG into the hydroxymethylbilane pre-uroporphyrinogen in several discrete steps.</text>
</comment>
<dbReference type="InterPro" id="IPR022418">
    <property type="entry name" value="Porphobilinogen_deaminase_C"/>
</dbReference>
<reference evidence="11 12" key="2">
    <citation type="submission" date="2015-01" db="EMBL/GenBank/DDBJ databases">
        <title>Complete genome sequence of Pyrinomonas methylaliphatogenes type strain K22T.</title>
        <authorList>
            <person name="Lee K.C.Y."/>
            <person name="Power J.F."/>
            <person name="Dunfield P.F."/>
            <person name="Morgan X.C."/>
            <person name="Huttenhower C."/>
            <person name="Stott M.B."/>
        </authorList>
    </citation>
    <scope>NUCLEOTIDE SEQUENCE [LARGE SCALE GENOMIC DNA]</scope>
    <source>
        <strain evidence="11 12">K22</strain>
    </source>
</reference>
<dbReference type="EC" id="2.5.1.61" evidence="8"/>
<comment type="pathway">
    <text evidence="2">Porphyrin-containing compound metabolism; protoporphyrin-IX biosynthesis; coproporphyrinogen-III from 5-aminolevulinate: step 2/4.</text>
</comment>
<keyword evidence="12" id="KW-1185">Reference proteome</keyword>
<accession>A0A0B6WSK9</accession>
<dbReference type="Pfam" id="PF03900">
    <property type="entry name" value="Porphobil_deamC"/>
    <property type="match status" value="1"/>
</dbReference>
<evidence type="ECO:0000256" key="2">
    <source>
        <dbReference type="ARBA" id="ARBA00004735"/>
    </source>
</evidence>
<protein>
    <recommendedName>
        <fullName evidence="8">Porphobilinogen deaminase</fullName>
        <shortName evidence="8">PBG</shortName>
        <ecNumber evidence="8">2.5.1.61</ecNumber>
    </recommendedName>
    <alternativeName>
        <fullName evidence="8">Hydroxymethylbilane synthase</fullName>
        <shortName evidence="8">HMBS</shortName>
    </alternativeName>
    <alternativeName>
        <fullName evidence="8">Pre-uroporphyrinogen synthase</fullName>
    </alternativeName>
</protein>
<evidence type="ECO:0000256" key="8">
    <source>
        <dbReference type="HAMAP-Rule" id="MF_00260"/>
    </source>
</evidence>